<dbReference type="GO" id="GO:0000049">
    <property type="term" value="F:tRNA binding"/>
    <property type="evidence" value="ECO:0007669"/>
    <property type="project" value="UniProtKB-UniRule"/>
</dbReference>
<comment type="caution">
    <text evidence="7">The sequence shown here is derived from an EMBL/GenBank/DDBJ whole genome shotgun (WGS) entry which is preliminary data.</text>
</comment>
<sequence>MPLDAVCLTALVDELAPQLEGAHIDKVQQPARDLLLLSLYTRQGSRKLLISAGVGMARLHLTSERFENPDTPPMFCMLLRKHLVGARIDALTQPENERMVILELTARDELGVETKKRLAVELMGRSSNVVLVDGEGVIIDCLRRADFGEGAYRRLLPGMLYRLPPKPAKPNLLELSGEQLRAAIRAAATDKPGDKRLMDAFSGLSPLIARELASRAERGGDLAAAVEAYAESVRAREFTPVMVLEDGQPRDFSFMRITQYGAAAACEPRGSFSDLLEEFYAGRERAERMRRISHDTVKTVRTLRDRQARKLGQQRAELARTADREELRRRGDLITANLWRAEKGARTLVCEDYYAEGCPEVEIALDPMKTPQQNAAAAYKEYKKAVAAEQHLTKLIAEGEAMLDYLESVLDLLARASSEKEIAELRRELVASGVLRAPKGGGKERRAKPLGPMRFVSSGGYEILVGRSNAQNDELTLKTARRSDIWLHVQKSHGSHVIIRAEDSLPDARTMEEAASLAAYFSEARDSGKTPVDWTRARNVKKPTGALPGKVIYTNYETILAAPDEALTQTLKA</sequence>
<dbReference type="PANTHER" id="PTHR15239:SF6">
    <property type="entry name" value="RIBOSOME QUALITY CONTROL COMPLEX SUBUNIT NEMF"/>
    <property type="match status" value="1"/>
</dbReference>
<evidence type="ECO:0000256" key="3">
    <source>
        <dbReference type="ARBA" id="ARBA00022884"/>
    </source>
</evidence>
<dbReference type="Pfam" id="PF05670">
    <property type="entry name" value="NFACT-R_1"/>
    <property type="match status" value="1"/>
</dbReference>
<dbReference type="Gene3D" id="2.30.310.10">
    <property type="entry name" value="ibrinogen binding protein from staphylococcus aureus domain"/>
    <property type="match status" value="1"/>
</dbReference>
<keyword evidence="4 5" id="KW-0648">Protein biosynthesis</keyword>
<dbReference type="InterPro" id="IPR043682">
    <property type="entry name" value="RqcH_bacterial"/>
</dbReference>
<keyword evidence="3 5" id="KW-0694">RNA-binding</keyword>
<dbReference type="InterPro" id="IPR008532">
    <property type="entry name" value="NFACT_RNA-bd"/>
</dbReference>
<keyword evidence="1 5" id="KW-0820">tRNA-binding</keyword>
<evidence type="ECO:0000256" key="4">
    <source>
        <dbReference type="ARBA" id="ARBA00022917"/>
    </source>
</evidence>
<feature type="domain" description="NFACT RNA-binding" evidence="6">
    <location>
        <begin position="454"/>
        <end position="545"/>
    </location>
</feature>
<dbReference type="Pfam" id="PF05833">
    <property type="entry name" value="NFACT_N"/>
    <property type="match status" value="1"/>
</dbReference>
<reference evidence="7" key="2">
    <citation type="journal article" date="2021" name="PeerJ">
        <title>Extensive microbial diversity within the chicken gut microbiome revealed by metagenomics and culture.</title>
        <authorList>
            <person name="Gilroy R."/>
            <person name="Ravi A."/>
            <person name="Getino M."/>
            <person name="Pursley I."/>
            <person name="Horton D.L."/>
            <person name="Alikhan N.F."/>
            <person name="Baker D."/>
            <person name="Gharbi K."/>
            <person name="Hall N."/>
            <person name="Watson M."/>
            <person name="Adriaenssens E.M."/>
            <person name="Foster-Nyarko E."/>
            <person name="Jarju S."/>
            <person name="Secka A."/>
            <person name="Antonio M."/>
            <person name="Oren A."/>
            <person name="Chaudhuri R.R."/>
            <person name="La Ragione R."/>
            <person name="Hildebrand F."/>
            <person name="Pallen M.J."/>
        </authorList>
    </citation>
    <scope>NUCLEOTIDE SEQUENCE</scope>
    <source>
        <strain evidence="7">ChiGjej3B3-7149</strain>
    </source>
</reference>
<reference evidence="7" key="1">
    <citation type="submission" date="2020-10" db="EMBL/GenBank/DDBJ databases">
        <authorList>
            <person name="Gilroy R."/>
        </authorList>
    </citation>
    <scope>NUCLEOTIDE SEQUENCE</scope>
    <source>
        <strain evidence="7">ChiGjej3B3-7149</strain>
    </source>
</reference>
<dbReference type="GO" id="GO:0019843">
    <property type="term" value="F:rRNA binding"/>
    <property type="evidence" value="ECO:0007669"/>
    <property type="project" value="UniProtKB-UniRule"/>
</dbReference>
<evidence type="ECO:0000256" key="2">
    <source>
        <dbReference type="ARBA" id="ARBA00022730"/>
    </source>
</evidence>
<evidence type="ECO:0000313" key="8">
    <source>
        <dbReference type="Proteomes" id="UP000824238"/>
    </source>
</evidence>
<comment type="similarity">
    <text evidence="5">Belongs to the NEMF family.</text>
</comment>
<evidence type="ECO:0000256" key="5">
    <source>
        <dbReference type="HAMAP-Rule" id="MF_00844"/>
    </source>
</evidence>
<dbReference type="PANTHER" id="PTHR15239">
    <property type="entry name" value="NUCLEAR EXPORT MEDIATOR FACTOR NEMF"/>
    <property type="match status" value="1"/>
</dbReference>
<protein>
    <recommendedName>
        <fullName evidence="5">Rqc2 homolog RqcH</fullName>
        <shortName evidence="5">RqcH</shortName>
    </recommendedName>
</protein>
<evidence type="ECO:0000256" key="1">
    <source>
        <dbReference type="ARBA" id="ARBA00022555"/>
    </source>
</evidence>
<dbReference type="GO" id="GO:0072344">
    <property type="term" value="P:rescue of stalled ribosome"/>
    <property type="evidence" value="ECO:0007669"/>
    <property type="project" value="UniProtKB-UniRule"/>
</dbReference>
<comment type="subunit">
    <text evidence="5">Associates with stalled 50S ribosomal subunits. Binds to RqcP.</text>
</comment>
<dbReference type="HAMAP" id="MF_00844_B">
    <property type="entry name" value="RqcH_B"/>
    <property type="match status" value="1"/>
</dbReference>
<dbReference type="Proteomes" id="UP000824238">
    <property type="component" value="Unassembled WGS sequence"/>
</dbReference>
<evidence type="ECO:0000259" key="6">
    <source>
        <dbReference type="Pfam" id="PF05670"/>
    </source>
</evidence>
<dbReference type="AlphaFoldDB" id="A0A9D1DL18"/>
<gene>
    <name evidence="5" type="primary">rqcH</name>
    <name evidence="7" type="ORF">IAD36_03910</name>
</gene>
<name>A0A9D1DL18_9FIRM</name>
<proteinExistence type="inferred from homology"/>
<dbReference type="GO" id="GO:0043023">
    <property type="term" value="F:ribosomal large subunit binding"/>
    <property type="evidence" value="ECO:0007669"/>
    <property type="project" value="UniProtKB-UniRule"/>
</dbReference>
<organism evidence="7 8">
    <name type="scientific">Candidatus Scatomorpha intestinigallinarum</name>
    <dbReference type="NCBI Taxonomy" id="2840923"/>
    <lineage>
        <taxon>Bacteria</taxon>
        <taxon>Bacillati</taxon>
        <taxon>Bacillota</taxon>
        <taxon>Clostridia</taxon>
        <taxon>Eubacteriales</taxon>
        <taxon>Candidatus Scatomorpha</taxon>
    </lineage>
</organism>
<evidence type="ECO:0000313" key="7">
    <source>
        <dbReference type="EMBL" id="HIR54733.1"/>
    </source>
</evidence>
<dbReference type="GO" id="GO:1990112">
    <property type="term" value="C:RQC complex"/>
    <property type="evidence" value="ECO:0007669"/>
    <property type="project" value="TreeGrafter"/>
</dbReference>
<dbReference type="Gene3D" id="1.10.8.50">
    <property type="match status" value="1"/>
</dbReference>
<accession>A0A9D1DL18</accession>
<dbReference type="EMBL" id="DVHH01000099">
    <property type="protein sequence ID" value="HIR54733.1"/>
    <property type="molecule type" value="Genomic_DNA"/>
</dbReference>
<comment type="function">
    <text evidence="5">Key component of the ribosome quality control system (RQC), a ribosome-associated complex that mediates the extraction of incompletely synthesized nascent chains from stalled ribosomes and their subsequent degradation. RqcH recruits Ala-charged tRNA, and with RqcP directs the elongation of stalled nascent chains on 50S ribosomal subunits, leading to non-templated C-terminal alanine extensions (Ala tail). The Ala tail promotes nascent chain degradation. May add between 1 and at least 8 Ala residues. Binds to stalled 50S ribosomal subunits.</text>
</comment>
<keyword evidence="2 5" id="KW-0699">rRNA-binding</keyword>
<dbReference type="InterPro" id="IPR051608">
    <property type="entry name" value="RQC_Subunit_NEMF"/>
</dbReference>